<keyword evidence="4" id="KW-0297">G-protein coupled receptor</keyword>
<dbReference type="GO" id="GO:0016020">
    <property type="term" value="C:membrane"/>
    <property type="evidence" value="ECO:0007669"/>
    <property type="project" value="UniProtKB-SubCell"/>
</dbReference>
<feature type="transmembrane region" description="Helical" evidence="8">
    <location>
        <begin position="209"/>
        <end position="242"/>
    </location>
</feature>
<keyword evidence="6" id="KW-0675">Receptor</keyword>
<dbReference type="GO" id="GO:0004930">
    <property type="term" value="F:G protein-coupled receptor activity"/>
    <property type="evidence" value="ECO:0007669"/>
    <property type="project" value="UniProtKB-KW"/>
</dbReference>
<evidence type="ECO:0000259" key="9">
    <source>
        <dbReference type="PROSITE" id="PS50262"/>
    </source>
</evidence>
<dbReference type="PANTHER" id="PTHR24243">
    <property type="entry name" value="G-PROTEIN COUPLED RECEPTOR"/>
    <property type="match status" value="1"/>
</dbReference>
<dbReference type="Proteomes" id="UP001519460">
    <property type="component" value="Unassembled WGS sequence"/>
</dbReference>
<dbReference type="InterPro" id="IPR000276">
    <property type="entry name" value="GPCR_Rhodpsn"/>
</dbReference>
<name>A0ABD0LEP9_9CAEN</name>
<feature type="transmembrane region" description="Helical" evidence="8">
    <location>
        <begin position="274"/>
        <end position="295"/>
    </location>
</feature>
<feature type="transmembrane region" description="Helical" evidence="8">
    <location>
        <begin position="128"/>
        <end position="149"/>
    </location>
</feature>
<dbReference type="SUPFAM" id="SSF81321">
    <property type="entry name" value="Family A G protein-coupled receptor-like"/>
    <property type="match status" value="1"/>
</dbReference>
<comment type="subcellular location">
    <subcellularLocation>
        <location evidence="1">Membrane</location>
        <topology evidence="1">Multi-pass membrane protein</topology>
    </subcellularLocation>
</comment>
<evidence type="ECO:0000256" key="3">
    <source>
        <dbReference type="ARBA" id="ARBA00022989"/>
    </source>
</evidence>
<evidence type="ECO:0000256" key="4">
    <source>
        <dbReference type="ARBA" id="ARBA00023040"/>
    </source>
</evidence>
<evidence type="ECO:0000313" key="11">
    <source>
        <dbReference type="Proteomes" id="UP001519460"/>
    </source>
</evidence>
<evidence type="ECO:0000256" key="2">
    <source>
        <dbReference type="ARBA" id="ARBA00022692"/>
    </source>
</evidence>
<organism evidence="10 11">
    <name type="scientific">Batillaria attramentaria</name>
    <dbReference type="NCBI Taxonomy" id="370345"/>
    <lineage>
        <taxon>Eukaryota</taxon>
        <taxon>Metazoa</taxon>
        <taxon>Spiralia</taxon>
        <taxon>Lophotrochozoa</taxon>
        <taxon>Mollusca</taxon>
        <taxon>Gastropoda</taxon>
        <taxon>Caenogastropoda</taxon>
        <taxon>Sorbeoconcha</taxon>
        <taxon>Cerithioidea</taxon>
        <taxon>Batillariidae</taxon>
        <taxon>Batillaria</taxon>
    </lineage>
</organism>
<dbReference type="PROSITE" id="PS50262">
    <property type="entry name" value="G_PROTEIN_RECEP_F1_2"/>
    <property type="match status" value="1"/>
</dbReference>
<dbReference type="PANTHER" id="PTHR24243:SF230">
    <property type="entry name" value="G-PROTEIN COUPLED RECEPTORS FAMILY 1 PROFILE DOMAIN-CONTAINING PROTEIN"/>
    <property type="match status" value="1"/>
</dbReference>
<keyword evidence="11" id="KW-1185">Reference proteome</keyword>
<dbReference type="CDD" id="cd14978">
    <property type="entry name" value="7tmA_FMRFamide_R-like"/>
    <property type="match status" value="1"/>
</dbReference>
<feature type="transmembrane region" description="Helical" evidence="8">
    <location>
        <begin position="315"/>
        <end position="337"/>
    </location>
</feature>
<protein>
    <recommendedName>
        <fullName evidence="9">G-protein coupled receptors family 1 profile domain-containing protein</fullName>
    </recommendedName>
</protein>
<feature type="transmembrane region" description="Helical" evidence="8">
    <location>
        <begin position="87"/>
        <end position="108"/>
    </location>
</feature>
<evidence type="ECO:0000256" key="7">
    <source>
        <dbReference type="ARBA" id="ARBA00023224"/>
    </source>
</evidence>
<feature type="transmembrane region" description="Helical" evidence="8">
    <location>
        <begin position="51"/>
        <end position="75"/>
    </location>
</feature>
<evidence type="ECO:0000256" key="1">
    <source>
        <dbReference type="ARBA" id="ARBA00004141"/>
    </source>
</evidence>
<sequence length="354" mass="39910">MSGSQEPSSDVFSLFSQYNLSETTRSWTTSNEAFLSDISSANDFRRLSVLVWRYCSPVLLLVGGFGNVAAIFVLRRIRKKGGNSTQPVFLMALALSDLLLLYAALFFDMFQYGYGTDLRNYHSIPCKLLIWIMMASWTNSAWLLVTVTLQRALAVTWPHRVHTVFTSRRSSIATCLVSLASYGLHSHAVYGMDVSEEDHDGRCTAKDNYAHFVFFTWVWVDVFLSSIVPSVILLFCNMVLVFSLRRSARDASDLTSGNSASDVRLKVASSQTATVFLLSLAFLIFTLPLYVYMIWSHFAMDVLMEDVGVSARAELVYAVTSMMWFTNSTINFLLYCVSGTKFRREFLAWLSCGQ</sequence>
<proteinExistence type="predicted"/>
<keyword evidence="2 8" id="KW-0812">Transmembrane</keyword>
<keyword evidence="7" id="KW-0807">Transducer</keyword>
<dbReference type="Pfam" id="PF00001">
    <property type="entry name" value="7tm_1"/>
    <property type="match status" value="1"/>
</dbReference>
<dbReference type="InterPro" id="IPR017452">
    <property type="entry name" value="GPCR_Rhodpsn_7TM"/>
</dbReference>
<evidence type="ECO:0000256" key="5">
    <source>
        <dbReference type="ARBA" id="ARBA00023136"/>
    </source>
</evidence>
<evidence type="ECO:0000256" key="6">
    <source>
        <dbReference type="ARBA" id="ARBA00023170"/>
    </source>
</evidence>
<accession>A0ABD0LEP9</accession>
<reference evidence="10 11" key="1">
    <citation type="journal article" date="2023" name="Sci. Data">
        <title>Genome assembly of the Korean intertidal mud-creeper Batillaria attramentaria.</title>
        <authorList>
            <person name="Patra A.K."/>
            <person name="Ho P.T."/>
            <person name="Jun S."/>
            <person name="Lee S.J."/>
            <person name="Kim Y."/>
            <person name="Won Y.J."/>
        </authorList>
    </citation>
    <scope>NUCLEOTIDE SEQUENCE [LARGE SCALE GENOMIC DNA]</scope>
    <source>
        <strain evidence="10">Wonlab-2016</strain>
    </source>
</reference>
<dbReference type="Gene3D" id="1.20.1070.10">
    <property type="entry name" value="Rhodopsin 7-helix transmembrane proteins"/>
    <property type="match status" value="1"/>
</dbReference>
<keyword evidence="3 8" id="KW-1133">Transmembrane helix</keyword>
<dbReference type="AlphaFoldDB" id="A0ABD0LEP9"/>
<dbReference type="PRINTS" id="PR00237">
    <property type="entry name" value="GPCRRHODOPSN"/>
</dbReference>
<keyword evidence="5 8" id="KW-0472">Membrane</keyword>
<feature type="domain" description="G-protein coupled receptors family 1 profile" evidence="9">
    <location>
        <begin position="66"/>
        <end position="335"/>
    </location>
</feature>
<gene>
    <name evidence="10" type="ORF">BaRGS_00010984</name>
</gene>
<evidence type="ECO:0000256" key="8">
    <source>
        <dbReference type="SAM" id="Phobius"/>
    </source>
</evidence>
<evidence type="ECO:0000313" key="10">
    <source>
        <dbReference type="EMBL" id="KAK7497850.1"/>
    </source>
</evidence>
<dbReference type="EMBL" id="JACVVK020000055">
    <property type="protein sequence ID" value="KAK7497850.1"/>
    <property type="molecule type" value="Genomic_DNA"/>
</dbReference>
<comment type="caution">
    <text evidence="10">The sequence shown here is derived from an EMBL/GenBank/DDBJ whole genome shotgun (WGS) entry which is preliminary data.</text>
</comment>